<protein>
    <submittedName>
        <fullName evidence="1">Uncharacterized protein</fullName>
    </submittedName>
</protein>
<dbReference type="AlphaFoldDB" id="A0A4C1YQ44"/>
<organism evidence="1 2">
    <name type="scientific">Eumeta variegata</name>
    <name type="common">Bagworm moth</name>
    <name type="synonym">Eumeta japonica</name>
    <dbReference type="NCBI Taxonomy" id="151549"/>
    <lineage>
        <taxon>Eukaryota</taxon>
        <taxon>Metazoa</taxon>
        <taxon>Ecdysozoa</taxon>
        <taxon>Arthropoda</taxon>
        <taxon>Hexapoda</taxon>
        <taxon>Insecta</taxon>
        <taxon>Pterygota</taxon>
        <taxon>Neoptera</taxon>
        <taxon>Endopterygota</taxon>
        <taxon>Lepidoptera</taxon>
        <taxon>Glossata</taxon>
        <taxon>Ditrysia</taxon>
        <taxon>Tineoidea</taxon>
        <taxon>Psychidae</taxon>
        <taxon>Oiketicinae</taxon>
        <taxon>Eumeta</taxon>
    </lineage>
</organism>
<evidence type="ECO:0000313" key="2">
    <source>
        <dbReference type="Proteomes" id="UP000299102"/>
    </source>
</evidence>
<sequence length="237" mass="26673">MVCRGKGGGWRVEGGQVLPPKYGRYPFSNKCFPCTTHYMRLMLRSRSLAPIPQPKQYCLIKSGRGPSGNGSVVKILIERSRAQKVHSCFPWERRLAARSRPGSASYDEAASARNNKEDINRRSLAAPARMCRNNFHPTRKKPIRLYKWIYIAAYGRKVKSLRNGKRKVDPKFSFPFGAYRGASGPRRAQRFSGGRAGFQSRFRITLPFVLYDIYIKTAHSPSGLLSGFPILSTKAAA</sequence>
<dbReference type="Proteomes" id="UP000299102">
    <property type="component" value="Unassembled WGS sequence"/>
</dbReference>
<proteinExistence type="predicted"/>
<accession>A0A4C1YQ44</accession>
<comment type="caution">
    <text evidence="1">The sequence shown here is derived from an EMBL/GenBank/DDBJ whole genome shotgun (WGS) entry which is preliminary data.</text>
</comment>
<evidence type="ECO:0000313" key="1">
    <source>
        <dbReference type="EMBL" id="GBP78386.1"/>
    </source>
</evidence>
<name>A0A4C1YQ44_EUMVA</name>
<keyword evidence="2" id="KW-1185">Reference proteome</keyword>
<gene>
    <name evidence="1" type="ORF">EVAR_25722_1</name>
</gene>
<dbReference type="EMBL" id="BGZK01001367">
    <property type="protein sequence ID" value="GBP78386.1"/>
    <property type="molecule type" value="Genomic_DNA"/>
</dbReference>
<reference evidence="1 2" key="1">
    <citation type="journal article" date="2019" name="Commun. Biol.">
        <title>The bagworm genome reveals a unique fibroin gene that provides high tensile strength.</title>
        <authorList>
            <person name="Kono N."/>
            <person name="Nakamura H."/>
            <person name="Ohtoshi R."/>
            <person name="Tomita M."/>
            <person name="Numata K."/>
            <person name="Arakawa K."/>
        </authorList>
    </citation>
    <scope>NUCLEOTIDE SEQUENCE [LARGE SCALE GENOMIC DNA]</scope>
</reference>